<feature type="domain" description="Luciferase-like" evidence="5">
    <location>
        <begin position="17"/>
        <end position="224"/>
    </location>
</feature>
<evidence type="ECO:0000256" key="4">
    <source>
        <dbReference type="ARBA" id="ARBA00023033"/>
    </source>
</evidence>
<dbReference type="GO" id="GO:0046306">
    <property type="term" value="P:alkanesulfonate catabolic process"/>
    <property type="evidence" value="ECO:0007669"/>
    <property type="project" value="TreeGrafter"/>
</dbReference>
<keyword evidence="3" id="KW-0560">Oxidoreductase</keyword>
<dbReference type="OrthoDB" id="3532562at2"/>
<gene>
    <name evidence="6" type="ORF">D5H75_01755</name>
</gene>
<evidence type="ECO:0000256" key="1">
    <source>
        <dbReference type="ARBA" id="ARBA00022630"/>
    </source>
</evidence>
<evidence type="ECO:0000256" key="2">
    <source>
        <dbReference type="ARBA" id="ARBA00022643"/>
    </source>
</evidence>
<evidence type="ECO:0000256" key="3">
    <source>
        <dbReference type="ARBA" id="ARBA00023002"/>
    </source>
</evidence>
<keyword evidence="4" id="KW-0503">Monooxygenase</keyword>
<dbReference type="InterPro" id="IPR011251">
    <property type="entry name" value="Luciferase-like_dom"/>
</dbReference>
<evidence type="ECO:0000313" key="6">
    <source>
        <dbReference type="EMBL" id="RJL36197.1"/>
    </source>
</evidence>
<dbReference type="PANTHER" id="PTHR42847">
    <property type="entry name" value="ALKANESULFONATE MONOOXYGENASE"/>
    <property type="match status" value="1"/>
</dbReference>
<protein>
    <submittedName>
        <fullName evidence="6">LLM class flavin-dependent oxidoreductase</fullName>
    </submittedName>
</protein>
<organism evidence="6 7">
    <name type="scientific">Bailinhaonella thermotolerans</name>
    <dbReference type="NCBI Taxonomy" id="1070861"/>
    <lineage>
        <taxon>Bacteria</taxon>
        <taxon>Bacillati</taxon>
        <taxon>Actinomycetota</taxon>
        <taxon>Actinomycetes</taxon>
        <taxon>Streptosporangiales</taxon>
        <taxon>Streptosporangiaceae</taxon>
        <taxon>Bailinhaonella</taxon>
    </lineage>
</organism>
<dbReference type="Gene3D" id="3.20.20.30">
    <property type="entry name" value="Luciferase-like domain"/>
    <property type="match status" value="1"/>
</dbReference>
<evidence type="ECO:0000259" key="5">
    <source>
        <dbReference type="Pfam" id="PF00296"/>
    </source>
</evidence>
<dbReference type="SUPFAM" id="SSF51679">
    <property type="entry name" value="Bacterial luciferase-like"/>
    <property type="match status" value="1"/>
</dbReference>
<dbReference type="EMBL" id="QZEY01000001">
    <property type="protein sequence ID" value="RJL36197.1"/>
    <property type="molecule type" value="Genomic_DNA"/>
</dbReference>
<dbReference type="InterPro" id="IPR036661">
    <property type="entry name" value="Luciferase-like_sf"/>
</dbReference>
<name>A0A3A4B0J2_9ACTN</name>
<proteinExistence type="predicted"/>
<dbReference type="Proteomes" id="UP000265768">
    <property type="component" value="Unassembled WGS sequence"/>
</dbReference>
<comment type="caution">
    <text evidence="6">The sequence shown here is derived from an EMBL/GenBank/DDBJ whole genome shotgun (WGS) entry which is preliminary data.</text>
</comment>
<dbReference type="PANTHER" id="PTHR42847:SF4">
    <property type="entry name" value="ALKANESULFONATE MONOOXYGENASE-RELATED"/>
    <property type="match status" value="1"/>
</dbReference>
<dbReference type="GO" id="GO:0008726">
    <property type="term" value="F:alkanesulfonate monooxygenase activity"/>
    <property type="evidence" value="ECO:0007669"/>
    <property type="project" value="TreeGrafter"/>
</dbReference>
<keyword evidence="2" id="KW-0288">FMN</keyword>
<reference evidence="6 7" key="1">
    <citation type="submission" date="2018-09" db="EMBL/GenBank/DDBJ databases">
        <title>YIM 75507 draft genome.</title>
        <authorList>
            <person name="Tang S."/>
            <person name="Feng Y."/>
        </authorList>
    </citation>
    <scope>NUCLEOTIDE SEQUENCE [LARGE SCALE GENOMIC DNA]</scope>
    <source>
        <strain evidence="6 7">YIM 75507</strain>
    </source>
</reference>
<evidence type="ECO:0000313" key="7">
    <source>
        <dbReference type="Proteomes" id="UP000265768"/>
    </source>
</evidence>
<dbReference type="Pfam" id="PF00296">
    <property type="entry name" value="Bac_luciferase"/>
    <property type="match status" value="1"/>
</dbReference>
<accession>A0A3A4B0J2</accession>
<sequence length="295" mass="30578">MRISTTLPSTRTGVPDVAMARHLEDLGYDAVGMADFIVGDGTPAFDATLVLAATATATERIGLEFGVLSLPLRPTAWVAAQMQTLQHLSGGRVILGVGIGGFPGSPFWRAAGAPLKDRGRWTDLALRALPGLIRGEPTSLGDQELTLGPAAPVPPILVGGNSEAAMRRAVLHGDGWVPSLISPEALAKKAVRLREIAGELGRPVPSISVGGHAVLSDDPAAVEAFTRVLVEIHRMPPEEAAAVPVTGGPAQVAERLHAYAEAGAGMAGLSLDGGDWMRQTEILAEARAMLPPTGE</sequence>
<dbReference type="AlphaFoldDB" id="A0A3A4B0J2"/>
<keyword evidence="1" id="KW-0285">Flavoprotein</keyword>
<dbReference type="InterPro" id="IPR050172">
    <property type="entry name" value="SsuD_RutA_monooxygenase"/>
</dbReference>
<keyword evidence="7" id="KW-1185">Reference proteome</keyword>